<evidence type="ECO:0000313" key="3">
    <source>
        <dbReference type="Proteomes" id="UP000217343"/>
    </source>
</evidence>
<name>A0A250JT71_9BACT</name>
<organism evidence="2 3">
    <name type="scientific">Corallococcus macrosporus DSM 14697</name>
    <dbReference type="NCBI Taxonomy" id="1189310"/>
    <lineage>
        <taxon>Bacteria</taxon>
        <taxon>Pseudomonadati</taxon>
        <taxon>Myxococcota</taxon>
        <taxon>Myxococcia</taxon>
        <taxon>Myxococcales</taxon>
        <taxon>Cystobacterineae</taxon>
        <taxon>Myxococcaceae</taxon>
        <taxon>Corallococcus</taxon>
    </lineage>
</organism>
<protein>
    <recommendedName>
        <fullName evidence="4">HNH endonuclease</fullName>
    </recommendedName>
</protein>
<dbReference type="KEGG" id="mmas:MYMAC_001898"/>
<sequence length="391" mass="44099">MRGTSSLEGGETRQHPPARTQDSQHTNPHPYPYATMNNLIIQRPDGSIETTDGQTLLFSTERFERDIVRGDACFICGTSRNSGQAFNDEHILPRWLLRKFDLFRSTITLPNNTKLTYGQYTLPCCASCNSQMGQTFENPIQELCEGGLERVGQFIKQNGTALFFRWLSLIFLKTHLKDNTLYQTRDRRSGDLRRIADAYGHADLHHIHAVARSFHTKSILDESAFGSLLFLPAKQVSGIIQPFDFADLYASKSLLLRINDFCLIAVFDDSCGALSLFMNELERIRAPLSPAQLREIFAHISFISANLKERPLFHSTFNKTCHTIKGSHPSEVQLNDPPATPFGEFLFAALSNVIQTHPGRERISASIREGKYSFLFDANGNQIDDSVILRP</sequence>
<keyword evidence="3" id="KW-1185">Reference proteome</keyword>
<evidence type="ECO:0000256" key="1">
    <source>
        <dbReference type="SAM" id="MobiDB-lite"/>
    </source>
</evidence>
<dbReference type="OrthoDB" id="6402279at2"/>
<gene>
    <name evidence="2" type="ORF">MYMAC_001898</name>
</gene>
<dbReference type="EMBL" id="CP022203">
    <property type="protein sequence ID" value="ATB46306.1"/>
    <property type="molecule type" value="Genomic_DNA"/>
</dbReference>
<dbReference type="RefSeq" id="WP_141619463.1">
    <property type="nucleotide sequence ID" value="NZ_CP022203.1"/>
</dbReference>
<dbReference type="AlphaFoldDB" id="A0A250JT71"/>
<evidence type="ECO:0000313" key="2">
    <source>
        <dbReference type="EMBL" id="ATB46306.1"/>
    </source>
</evidence>
<feature type="region of interest" description="Disordered" evidence="1">
    <location>
        <begin position="1"/>
        <end position="34"/>
    </location>
</feature>
<reference evidence="2 3" key="1">
    <citation type="submission" date="2017-06" db="EMBL/GenBank/DDBJ databases">
        <title>Sequencing and comparative analysis of myxobacterial genomes.</title>
        <authorList>
            <person name="Rupp O."/>
            <person name="Goesmann A."/>
            <person name="Sogaard-Andersen L."/>
        </authorList>
    </citation>
    <scope>NUCLEOTIDE SEQUENCE [LARGE SCALE GENOMIC DNA]</scope>
    <source>
        <strain evidence="2 3">DSM 14697</strain>
    </source>
</reference>
<proteinExistence type="predicted"/>
<dbReference type="Proteomes" id="UP000217343">
    <property type="component" value="Chromosome"/>
</dbReference>
<accession>A0A250JT71</accession>
<evidence type="ECO:0008006" key="4">
    <source>
        <dbReference type="Google" id="ProtNLM"/>
    </source>
</evidence>